<dbReference type="InterPro" id="IPR005135">
    <property type="entry name" value="Endo/exonuclease/phosphatase"/>
</dbReference>
<protein>
    <submittedName>
        <fullName evidence="2">Endonuclease/exonuclease/phosphatase family protein</fullName>
    </submittedName>
</protein>
<keyword evidence="2" id="KW-0378">Hydrolase</keyword>
<feature type="domain" description="Endonuclease/exonuclease/phosphatase" evidence="1">
    <location>
        <begin position="4"/>
        <end position="196"/>
    </location>
</feature>
<proteinExistence type="predicted"/>
<reference evidence="2 3" key="1">
    <citation type="submission" date="2023-11" db="EMBL/GenBank/DDBJ databases">
        <title>MicrobeMod: A computational toolkit for identifying prokaryotic methylation and restriction-modification with nanopore sequencing.</title>
        <authorList>
            <person name="Crits-Christoph A."/>
            <person name="Kang S.C."/>
            <person name="Lee H."/>
            <person name="Ostrov N."/>
        </authorList>
    </citation>
    <scope>NUCLEOTIDE SEQUENCE [LARGE SCALE GENOMIC DNA]</scope>
    <source>
        <strain evidence="2 3">DSMZ 700</strain>
    </source>
</reference>
<dbReference type="AlphaFoldDB" id="A0AAW9DM36"/>
<dbReference type="EMBL" id="JAWXYB010000008">
    <property type="protein sequence ID" value="MDX5929523.1"/>
    <property type="molecule type" value="Genomic_DNA"/>
</dbReference>
<dbReference type="InterPro" id="IPR036691">
    <property type="entry name" value="Endo/exonu/phosph_ase_sf"/>
</dbReference>
<comment type="caution">
    <text evidence="2">The sequence shown here is derived from an EMBL/GenBank/DDBJ whole genome shotgun (WGS) entry which is preliminary data.</text>
</comment>
<dbReference type="Proteomes" id="UP001279553">
    <property type="component" value="Unassembled WGS sequence"/>
</dbReference>
<dbReference type="GO" id="GO:0004519">
    <property type="term" value="F:endonuclease activity"/>
    <property type="evidence" value="ECO:0007669"/>
    <property type="project" value="UniProtKB-KW"/>
</dbReference>
<evidence type="ECO:0000313" key="3">
    <source>
        <dbReference type="Proteomes" id="UP001279553"/>
    </source>
</evidence>
<evidence type="ECO:0000259" key="1">
    <source>
        <dbReference type="Pfam" id="PF03372"/>
    </source>
</evidence>
<keyword evidence="2" id="KW-0255">Endonuclease</keyword>
<keyword evidence="2" id="KW-0540">Nuclease</keyword>
<dbReference type="Gene3D" id="3.60.10.10">
    <property type="entry name" value="Endonuclease/exonuclease/phosphatase"/>
    <property type="match status" value="1"/>
</dbReference>
<sequence>MRVVSWNLLWQNGAGIDDLGRLVETHRPDLVLMQEATLPADALTRQLGGFCVRKAMSGQLYGLAVWSPRRFTTTVEPLPVASKFDLPVPLFRLIDARLALIVCLDGLQIATVHLDHGQIANRRQLRHLLRAHEQLHAVIGDFNALGTLSLTGFADVGPRCATHRAKGLVPLRLDRCLIRGLRCTNAVSLAYGKSDHRPILMDLEPI</sequence>
<dbReference type="RefSeq" id="WP_319612591.1">
    <property type="nucleotide sequence ID" value="NZ_JAWXYB010000008.1"/>
</dbReference>
<dbReference type="SUPFAM" id="SSF56219">
    <property type="entry name" value="DNase I-like"/>
    <property type="match status" value="1"/>
</dbReference>
<organism evidence="2 3">
    <name type="scientific">Acidiphilium acidophilum</name>
    <name type="common">Thiobacillus acidophilus</name>
    <dbReference type="NCBI Taxonomy" id="76588"/>
    <lineage>
        <taxon>Bacteria</taxon>
        <taxon>Pseudomonadati</taxon>
        <taxon>Pseudomonadota</taxon>
        <taxon>Alphaproteobacteria</taxon>
        <taxon>Acetobacterales</taxon>
        <taxon>Acidocellaceae</taxon>
        <taxon>Acidiphilium</taxon>
    </lineage>
</organism>
<gene>
    <name evidence="2" type="ORF">SIL87_01910</name>
</gene>
<dbReference type="Pfam" id="PF03372">
    <property type="entry name" value="Exo_endo_phos"/>
    <property type="match status" value="1"/>
</dbReference>
<accession>A0AAW9DM36</accession>
<evidence type="ECO:0000313" key="2">
    <source>
        <dbReference type="EMBL" id="MDX5929523.1"/>
    </source>
</evidence>
<name>A0AAW9DM36_ACIAO</name>
<keyword evidence="3" id="KW-1185">Reference proteome</keyword>